<dbReference type="GO" id="GO:0043842">
    <property type="term" value="F:Kdo transferase activity"/>
    <property type="evidence" value="ECO:0007669"/>
    <property type="project" value="UniProtKB-EC"/>
</dbReference>
<evidence type="ECO:0000313" key="10">
    <source>
        <dbReference type="Proteomes" id="UP000067444"/>
    </source>
</evidence>
<comment type="subcellular location">
    <subcellularLocation>
        <location evidence="8">Cell membrane</location>
    </subcellularLocation>
</comment>
<comment type="function">
    <text evidence="1 8">Involved in lipopolysaccharide (LPS) biosynthesis. Catalyzes the transfer of 3-deoxy-D-manno-octulosonate (Kdo) residue(s) from CMP-Kdo to lipid IV(A), the tetraacyldisaccharide-1,4'-bisphosphate precursor of lipid A.</text>
</comment>
<reference evidence="9 10" key="1">
    <citation type="journal article" date="2015" name="Genome Announc.">
        <title>Closed Genome Sequence of Octadecabacter temperatus SB1, the First Mesophilic Species of the Genus Octadecabacter.</title>
        <authorList>
            <person name="Voget S."/>
            <person name="Billerbeck S."/>
            <person name="Simon M."/>
            <person name="Daniel R."/>
        </authorList>
    </citation>
    <scope>NUCLEOTIDE SEQUENCE [LARGE SCALE GENOMIC DNA]</scope>
    <source>
        <strain evidence="9 10">SB1</strain>
    </source>
</reference>
<evidence type="ECO:0000256" key="3">
    <source>
        <dbReference type="ARBA" id="ARBA00012621"/>
    </source>
</evidence>
<sequence>MLKLVLGVGAVLSPLAQPLLKRRLAKGKEDPARWREKLGETSAIRPDGPLVWMHGVGVGEVMALRGLIEHLALERADLQFLVTSSARSSGEVFAQNLPTNTRHQYLPLDLPSPVEAFLDHWKPDLAVWSDQEIWPRMVVTCARRGIPQAYVAARIGKASAKAKARFGAAYGDLFRLLDARHAQDANSAKHMADLMDDNTPVAVTGSIKAAGAPLTFDPDVKNTFETIKNTRRMWLLASSHPADEAIALAAHKIICDTDPGALLIIAPRIITRAGEVVEHAQNHQLSASLRSINPTPDHATSVYIADTYGELGSWYRAASIALIGGTFDAVEGHNPWEAATLGAAILHGSRTSNFALDYEALTAVQGCRLVHNAEDLAAAVLDPGTLELRRGAIEARASMSRGAMQITNNLLSLLKV</sequence>
<dbReference type="EC" id="2.4.99.12" evidence="3 8"/>
<keyword evidence="9" id="KW-0328">Glycosyltransferase</keyword>
<dbReference type="PANTHER" id="PTHR42755">
    <property type="entry name" value="3-DEOXY-MANNO-OCTULOSONATE CYTIDYLYLTRANSFERASE"/>
    <property type="match status" value="1"/>
</dbReference>
<dbReference type="PANTHER" id="PTHR42755:SF1">
    <property type="entry name" value="3-DEOXY-D-MANNO-OCTULOSONIC ACID TRANSFERASE, MITOCHONDRIAL-RELATED"/>
    <property type="match status" value="1"/>
</dbReference>
<dbReference type="AlphaFoldDB" id="A0A0K0Y7D2"/>
<comment type="similarity">
    <text evidence="8">Belongs to the glycosyltransferase group 1 family.</text>
</comment>
<dbReference type="GO" id="GO:0009245">
    <property type="term" value="P:lipid A biosynthetic process"/>
    <property type="evidence" value="ECO:0007669"/>
    <property type="project" value="TreeGrafter"/>
</dbReference>
<dbReference type="GO" id="GO:0005886">
    <property type="term" value="C:plasma membrane"/>
    <property type="evidence" value="ECO:0007669"/>
    <property type="project" value="UniProtKB-SubCell"/>
</dbReference>
<evidence type="ECO:0000256" key="1">
    <source>
        <dbReference type="ARBA" id="ARBA00003394"/>
    </source>
</evidence>
<comment type="pathway">
    <text evidence="2 8">Bacterial outer membrane biogenesis; LPS core biosynthesis.</text>
</comment>
<dbReference type="UniPathway" id="UPA00958"/>
<keyword evidence="10" id="KW-1185">Reference proteome</keyword>
<dbReference type="EMBL" id="CP012160">
    <property type="protein sequence ID" value="AKS46879.1"/>
    <property type="molecule type" value="Genomic_DNA"/>
</dbReference>
<dbReference type="KEGG" id="otm:OSB_23430"/>
<proteinExistence type="inferred from homology"/>
<evidence type="ECO:0000256" key="5">
    <source>
        <dbReference type="ARBA" id="ARBA00022679"/>
    </source>
</evidence>
<keyword evidence="8" id="KW-1003">Cell membrane</keyword>
<evidence type="ECO:0000256" key="6">
    <source>
        <dbReference type="ARBA" id="ARBA00031445"/>
    </source>
</evidence>
<dbReference type="InterPro" id="IPR038107">
    <property type="entry name" value="Glycos_transf_N_sf"/>
</dbReference>
<dbReference type="Proteomes" id="UP000067444">
    <property type="component" value="Chromosome"/>
</dbReference>
<dbReference type="STRING" id="1458307.OSB_23430"/>
<evidence type="ECO:0000313" key="9">
    <source>
        <dbReference type="EMBL" id="AKS46879.1"/>
    </source>
</evidence>
<dbReference type="Pfam" id="PF04413">
    <property type="entry name" value="Glycos_transf_N"/>
    <property type="match status" value="1"/>
</dbReference>
<gene>
    <name evidence="9" type="primary">waaA_1</name>
    <name evidence="9" type="ORF">OSB_23430</name>
</gene>
<keyword evidence="8" id="KW-0472">Membrane</keyword>
<keyword evidence="8" id="KW-0448">Lipopolysaccharide biosynthesis</keyword>
<evidence type="ECO:0000256" key="2">
    <source>
        <dbReference type="ARBA" id="ARBA00004713"/>
    </source>
</evidence>
<dbReference type="InterPro" id="IPR007507">
    <property type="entry name" value="Glycos_transf_N"/>
</dbReference>
<evidence type="ECO:0000256" key="8">
    <source>
        <dbReference type="RuleBase" id="RU365103"/>
    </source>
</evidence>
<protein>
    <recommendedName>
        <fullName evidence="4 8">3-deoxy-D-manno-octulosonic acid transferase</fullName>
        <shortName evidence="8">Kdo transferase</shortName>
        <ecNumber evidence="3 8">2.4.99.12</ecNumber>
    </recommendedName>
    <alternativeName>
        <fullName evidence="6 8">Lipid IV(A) 3-deoxy-D-manno-octulosonic acid transferase</fullName>
    </alternativeName>
</protein>
<dbReference type="InterPro" id="IPR039901">
    <property type="entry name" value="Kdotransferase"/>
</dbReference>
<name>A0A0K0Y7D2_9RHOB</name>
<dbReference type="Gene3D" id="3.40.50.11720">
    <property type="entry name" value="3-Deoxy-D-manno-octulosonic-acid transferase, N-terminal domain"/>
    <property type="match status" value="1"/>
</dbReference>
<evidence type="ECO:0000256" key="7">
    <source>
        <dbReference type="ARBA" id="ARBA00049183"/>
    </source>
</evidence>
<evidence type="ECO:0000256" key="4">
    <source>
        <dbReference type="ARBA" id="ARBA00019077"/>
    </source>
</evidence>
<comment type="catalytic activity">
    <reaction evidence="7 8">
        <text>lipid IVA (E. coli) + CMP-3-deoxy-beta-D-manno-octulosonate = alpha-Kdo-(2-&gt;6)-lipid IVA (E. coli) + CMP + H(+)</text>
        <dbReference type="Rhea" id="RHEA:28066"/>
        <dbReference type="ChEBI" id="CHEBI:15378"/>
        <dbReference type="ChEBI" id="CHEBI:58603"/>
        <dbReference type="ChEBI" id="CHEBI:60364"/>
        <dbReference type="ChEBI" id="CHEBI:60377"/>
        <dbReference type="ChEBI" id="CHEBI:85987"/>
        <dbReference type="EC" id="2.4.99.12"/>
    </reaction>
</comment>
<dbReference type="GO" id="GO:0009244">
    <property type="term" value="P:lipopolysaccharide core region biosynthetic process"/>
    <property type="evidence" value="ECO:0007669"/>
    <property type="project" value="UniProtKB-UniRule"/>
</dbReference>
<keyword evidence="5 8" id="KW-0808">Transferase</keyword>
<organism evidence="9 10">
    <name type="scientific">Octadecabacter temperatus</name>
    <dbReference type="NCBI Taxonomy" id="1458307"/>
    <lineage>
        <taxon>Bacteria</taxon>
        <taxon>Pseudomonadati</taxon>
        <taxon>Pseudomonadota</taxon>
        <taxon>Alphaproteobacteria</taxon>
        <taxon>Rhodobacterales</taxon>
        <taxon>Roseobacteraceae</taxon>
        <taxon>Octadecabacter</taxon>
    </lineage>
</organism>
<dbReference type="Gene3D" id="3.40.50.2000">
    <property type="entry name" value="Glycogen Phosphorylase B"/>
    <property type="match status" value="1"/>
</dbReference>
<accession>A0A0K0Y7D2</accession>